<evidence type="ECO:0000256" key="4">
    <source>
        <dbReference type="ARBA" id="ARBA00023002"/>
    </source>
</evidence>
<dbReference type="SUPFAM" id="SSF51905">
    <property type="entry name" value="FAD/NAD(P)-binding domain"/>
    <property type="match status" value="2"/>
</dbReference>
<dbReference type="AlphaFoldDB" id="Q3SJ10"/>
<proteinExistence type="predicted"/>
<evidence type="ECO:0000259" key="5">
    <source>
        <dbReference type="Pfam" id="PF07992"/>
    </source>
</evidence>
<dbReference type="STRING" id="292415.Tbd_1407"/>
<keyword evidence="7" id="KW-1185">Reference proteome</keyword>
<protein>
    <submittedName>
        <fullName evidence="6">Sulfide:quinone oxidoreductase</fullName>
    </submittedName>
</protein>
<evidence type="ECO:0000256" key="3">
    <source>
        <dbReference type="ARBA" id="ARBA00022827"/>
    </source>
</evidence>
<dbReference type="GO" id="GO:0003955">
    <property type="term" value="F:NAD(P)H dehydrogenase (quinone) activity"/>
    <property type="evidence" value="ECO:0007669"/>
    <property type="project" value="TreeGrafter"/>
</dbReference>
<name>Q3SJ10_THIDA</name>
<dbReference type="PANTHER" id="PTHR42913">
    <property type="entry name" value="APOPTOSIS-INDUCING FACTOR 1"/>
    <property type="match status" value="1"/>
</dbReference>
<organism evidence="6 7">
    <name type="scientific">Thiobacillus denitrificans (strain ATCC 25259 / T1)</name>
    <dbReference type="NCBI Taxonomy" id="292415"/>
    <lineage>
        <taxon>Bacteria</taxon>
        <taxon>Pseudomonadati</taxon>
        <taxon>Pseudomonadota</taxon>
        <taxon>Betaproteobacteria</taxon>
        <taxon>Nitrosomonadales</taxon>
        <taxon>Thiobacillaceae</taxon>
        <taxon>Thiobacillus</taxon>
    </lineage>
</organism>
<dbReference type="EMBL" id="CP000116">
    <property type="protein sequence ID" value="AAZ97360.1"/>
    <property type="molecule type" value="Genomic_DNA"/>
</dbReference>
<keyword evidence="3" id="KW-0274">FAD</keyword>
<sequence length="532" mass="56868">MRNGRGFRRRCKETEMTHVVILGAGIAGVSAAYALKSRLGPDDSVTVVSDKPYFHFVPSNPWVAMGWRERADVAFPIGPYLESRGIVFIASGVRCIQPDIIQIDLENGDVLFYDYLLIATGTAPLADEVPGMAEHTESVIHIEQAERALAAYRAFLERPGPVVIGAAAGASMLGPLYEYAFLIDADLRRRNIRERVPITLVTPEPWPGHLGLGGEGTSRGAVTAALADTGIRVICNALTTRIDRDTIHVAEVTATGSVKRTHALPSAYSVYWPAFGGVRGVRSASDLVDARGLVVVDEYLRNPEYPNVFGLGACVARAPVEATPVAVGAPESVYSIQKAGEIAVQNILADLAGAPPVSHVPQRARWLSDMGTNGAAYQSEPQVPLRDVNWMRQGRWVHQAKVDFEKYFVNTIRLHPADEVTAAASSIAGLMTRALAGKNGGHDGPAGADLAGNGKPWQVRLPQGPGVELRALAESLGRAPDALAGELLAAAVSDAKSYLDPAAVDAMARARRHLLVEDLPEREPGAERRGGT</sequence>
<dbReference type="Gene3D" id="3.50.50.100">
    <property type="match status" value="1"/>
</dbReference>
<dbReference type="InterPro" id="IPR051169">
    <property type="entry name" value="NADH-Q_oxidoreductase"/>
</dbReference>
<accession>Q3SJ10</accession>
<evidence type="ECO:0000313" key="7">
    <source>
        <dbReference type="Proteomes" id="UP000008291"/>
    </source>
</evidence>
<dbReference type="HOGENOM" id="CLU_030742_5_2_4"/>
<dbReference type="Proteomes" id="UP000008291">
    <property type="component" value="Chromosome"/>
</dbReference>
<gene>
    <name evidence="6" type="ordered locus">Tbd_1407</name>
</gene>
<dbReference type="GO" id="GO:0019646">
    <property type="term" value="P:aerobic electron transport chain"/>
    <property type="evidence" value="ECO:0007669"/>
    <property type="project" value="TreeGrafter"/>
</dbReference>
<dbReference type="Pfam" id="PF07992">
    <property type="entry name" value="Pyr_redox_2"/>
    <property type="match status" value="1"/>
</dbReference>
<comment type="cofactor">
    <cofactor evidence="1">
        <name>FAD</name>
        <dbReference type="ChEBI" id="CHEBI:57692"/>
    </cofactor>
</comment>
<keyword evidence="4" id="KW-0560">Oxidoreductase</keyword>
<keyword evidence="2" id="KW-0285">Flavoprotein</keyword>
<evidence type="ECO:0000256" key="2">
    <source>
        <dbReference type="ARBA" id="ARBA00022630"/>
    </source>
</evidence>
<dbReference type="KEGG" id="tbd:Tbd_1407"/>
<reference evidence="6 7" key="1">
    <citation type="journal article" date="2006" name="J. Bacteriol.">
        <title>The genome sequence of the obligately chemolithoautotrophic, facultatively anaerobic bacterium Thiobacillus denitrificans.</title>
        <authorList>
            <person name="Beller H.R."/>
            <person name="Chain P.S."/>
            <person name="Letain T.E."/>
            <person name="Chakicherla A."/>
            <person name="Larimer F.W."/>
            <person name="Richardson P.M."/>
            <person name="Coleman M.A."/>
            <person name="Wood A.P."/>
            <person name="Kelly D.P."/>
        </authorList>
    </citation>
    <scope>NUCLEOTIDE SEQUENCE [LARGE SCALE GENOMIC DNA]</scope>
    <source>
        <strain evidence="6 7">ATCC 25259</strain>
    </source>
</reference>
<evidence type="ECO:0000256" key="1">
    <source>
        <dbReference type="ARBA" id="ARBA00001974"/>
    </source>
</evidence>
<dbReference type="eggNOG" id="COG1252">
    <property type="taxonomic scope" value="Bacteria"/>
</dbReference>
<evidence type="ECO:0000313" key="6">
    <source>
        <dbReference type="EMBL" id="AAZ97360.1"/>
    </source>
</evidence>
<feature type="domain" description="FAD/NAD(P)-binding" evidence="5">
    <location>
        <begin position="18"/>
        <end position="326"/>
    </location>
</feature>
<dbReference type="InterPro" id="IPR023753">
    <property type="entry name" value="FAD/NAD-binding_dom"/>
</dbReference>
<dbReference type="InterPro" id="IPR036188">
    <property type="entry name" value="FAD/NAD-bd_sf"/>
</dbReference>
<dbReference type="PANTHER" id="PTHR42913:SF6">
    <property type="entry name" value="SULFIDE-QUINONE REDUCTASE"/>
    <property type="match status" value="1"/>
</dbReference>